<dbReference type="PANTHER" id="PTHR43152">
    <property type="entry name" value="UVRABC SYSTEM PROTEIN A"/>
    <property type="match status" value="1"/>
</dbReference>
<keyword evidence="4" id="KW-0677">Repeat</keyword>
<dbReference type="InterPro" id="IPR003593">
    <property type="entry name" value="AAA+_ATPase"/>
</dbReference>
<feature type="domain" description="ABC transporter" evidence="18">
    <location>
        <begin position="496"/>
        <end position="842"/>
    </location>
</feature>
<dbReference type="InterPro" id="IPR027417">
    <property type="entry name" value="P-loop_NTPase"/>
</dbReference>
<dbReference type="Pfam" id="PF17755">
    <property type="entry name" value="UvrA_DNA-bind"/>
    <property type="match status" value="1"/>
</dbReference>
<evidence type="ECO:0000256" key="14">
    <source>
        <dbReference type="ARBA" id="ARBA00038000"/>
    </source>
</evidence>
<evidence type="ECO:0000256" key="10">
    <source>
        <dbReference type="ARBA" id="ARBA00022840"/>
    </source>
</evidence>
<keyword evidence="8" id="KW-0863">Zinc-finger</keyword>
<comment type="similarity">
    <text evidence="14">Belongs to the ABC transporter superfamily. UvrA family.</text>
</comment>
<proteinExistence type="inferred from homology"/>
<evidence type="ECO:0000256" key="6">
    <source>
        <dbReference type="ARBA" id="ARBA00022763"/>
    </source>
</evidence>
<evidence type="ECO:0000256" key="12">
    <source>
        <dbReference type="ARBA" id="ARBA00023125"/>
    </source>
</evidence>
<keyword evidence="10" id="KW-0067">ATP-binding</keyword>
<dbReference type="Proteomes" id="UP001146505">
    <property type="component" value="Unassembled WGS sequence"/>
</dbReference>
<keyword evidence="2" id="KW-0963">Cytoplasm</keyword>
<dbReference type="GO" id="GO:0006281">
    <property type="term" value="P:DNA repair"/>
    <property type="evidence" value="ECO:0007669"/>
    <property type="project" value="UniProtKB-KW"/>
</dbReference>
<keyword evidence="9" id="KW-0862">Zinc</keyword>
<keyword evidence="5" id="KW-0547">Nucleotide-binding</keyword>
<dbReference type="PROSITE" id="PS50893">
    <property type="entry name" value="ABC_TRANSPORTER_2"/>
    <property type="match status" value="1"/>
</dbReference>
<evidence type="ECO:0000256" key="15">
    <source>
        <dbReference type="ARBA" id="ARBA00039316"/>
    </source>
</evidence>
<dbReference type="GO" id="GO:0005524">
    <property type="term" value="F:ATP binding"/>
    <property type="evidence" value="ECO:0007669"/>
    <property type="project" value="UniProtKB-KW"/>
</dbReference>
<protein>
    <recommendedName>
        <fullName evidence="15">UvrABC system protein A</fullName>
    </recommendedName>
    <alternativeName>
        <fullName evidence="16">Excinuclease ABC subunit A</fullName>
    </alternativeName>
</protein>
<evidence type="ECO:0000256" key="7">
    <source>
        <dbReference type="ARBA" id="ARBA00022769"/>
    </source>
</evidence>
<dbReference type="PROSITE" id="PS00211">
    <property type="entry name" value="ABC_TRANSPORTER_1"/>
    <property type="match status" value="2"/>
</dbReference>
<dbReference type="PANTHER" id="PTHR43152:SF1">
    <property type="entry name" value="UVRA PROTEIN"/>
    <property type="match status" value="1"/>
</dbReference>
<dbReference type="Gene3D" id="1.20.1580.10">
    <property type="entry name" value="ABC transporter ATPase like domain"/>
    <property type="match status" value="2"/>
</dbReference>
<evidence type="ECO:0000313" key="19">
    <source>
        <dbReference type="EMBL" id="MCZ9303994.1"/>
    </source>
</evidence>
<evidence type="ECO:0000259" key="18">
    <source>
        <dbReference type="PROSITE" id="PS50893"/>
    </source>
</evidence>
<sequence length="850" mass="90101">MIRVRDAHLRNLKHQDVELPRNALVAVTGVSGSGKSSLAFGTLHGEAQRRYLESVAPFARRLIGGAVDPRVGSVDGLPPTVALEQGARAGGARSTVGTVSNLSNTVRLLFSRCGEYPAEVRKRHGGRLASDCFSPNTTAGMCPECQGTGVVHEPTEETMVPDPSLSIDEGAIAAWPGAWLGKNFHDIVAELGFPMDVAWKDIPQADREWILFTDERPVVTIHPHRGADQIQRTYEGTWRSVASYLRKTLAETGSDSTRKRVLSFMRSSRCGVCAGRRLIVDALSVEYLGLPIDSLGALPLEDVLKRFAARRASTALTAAETSATAEAERASAAAEAERILLDQAIPTLESVVDLGLGHLSLDRAAATLSAGEMQRLRLASQLRSGLFGVAYVLDEPSAGLHPEERRAVMKLIRGFLDAGNSVLLVEHDMHLVAEADWIVDVGPGAGELGGEILYSGPAEESRGAGGSAGLAELDSPTGRALAAGPLKLVSDADARIPSGKLRLTDINERTLNSLNVDFGLGAFTAITGVSGSGKSTLLHVLADTLSEQVKTAVNDGDVASKGKNPVTNPAQTEIASPNPSATLSATLSADKTIDRLVQISQKPIGRTPRSCLATYTGLFDKVRKIFAQTDAAKQRGWTVSRFSYNVTQGRCPTCSGEGQIEVELVFLPGSYTPCPDCHGARYNAETLAVTWNGRTIADVLGLTVAEAREVFADEAAIARALQALSAVGLDYLRLGQPATELSGGEAQRIKLATELQRAQRGHTVYLMDEPTTGLHPADVDLLVTELQRLVDSGNTVVVVEHDMRVVAQADRVIEMGPGAGARGGRVVADGSPAAVAETDTATGRVLAERS</sequence>
<gene>
    <name evidence="19" type="ORF">L8U58_00315</name>
</gene>
<keyword evidence="11" id="KW-0267">Excision nuclease</keyword>
<evidence type="ECO:0000256" key="2">
    <source>
        <dbReference type="ARBA" id="ARBA00022490"/>
    </source>
</evidence>
<dbReference type="SMART" id="SM00382">
    <property type="entry name" value="AAA"/>
    <property type="match status" value="2"/>
</dbReference>
<evidence type="ECO:0000256" key="5">
    <source>
        <dbReference type="ARBA" id="ARBA00022741"/>
    </source>
</evidence>
<reference evidence="19" key="1">
    <citation type="submission" date="2022-02" db="EMBL/GenBank/DDBJ databases">
        <title>Corynebacterium sp. from urogenital microbiome.</title>
        <authorList>
            <person name="Cappelli E.A."/>
            <person name="Ribeiro T.G."/>
            <person name="Peixe L."/>
        </authorList>
    </citation>
    <scope>NUCLEOTIDE SEQUENCE</scope>
    <source>
        <strain evidence="19">C9Ua_112</strain>
    </source>
</reference>
<dbReference type="Pfam" id="PF00005">
    <property type="entry name" value="ABC_tran"/>
    <property type="match status" value="1"/>
</dbReference>
<dbReference type="GO" id="GO:0003677">
    <property type="term" value="F:DNA binding"/>
    <property type="evidence" value="ECO:0007669"/>
    <property type="project" value="UniProtKB-KW"/>
</dbReference>
<dbReference type="GO" id="GO:0004518">
    <property type="term" value="F:nuclease activity"/>
    <property type="evidence" value="ECO:0007669"/>
    <property type="project" value="UniProtKB-KW"/>
</dbReference>
<dbReference type="GeneID" id="301811966"/>
<evidence type="ECO:0000256" key="8">
    <source>
        <dbReference type="ARBA" id="ARBA00022771"/>
    </source>
</evidence>
<comment type="subcellular location">
    <subcellularLocation>
        <location evidence="1">Cytoplasm</location>
    </subcellularLocation>
</comment>
<accession>A0A9X3RPF4</accession>
<feature type="region of interest" description="Disordered" evidence="17">
    <location>
        <begin position="556"/>
        <end position="581"/>
    </location>
</feature>
<dbReference type="InterPro" id="IPR003439">
    <property type="entry name" value="ABC_transporter-like_ATP-bd"/>
</dbReference>
<keyword evidence="6" id="KW-0227">DNA damage</keyword>
<dbReference type="SUPFAM" id="SSF52540">
    <property type="entry name" value="P-loop containing nucleoside triphosphate hydrolases"/>
    <property type="match status" value="2"/>
</dbReference>
<evidence type="ECO:0000256" key="13">
    <source>
        <dbReference type="ARBA" id="ARBA00023204"/>
    </source>
</evidence>
<comment type="caution">
    <text evidence="19">The sequence shown here is derived from an EMBL/GenBank/DDBJ whole genome shotgun (WGS) entry which is preliminary data.</text>
</comment>
<keyword evidence="13" id="KW-0234">DNA repair</keyword>
<keyword evidence="12" id="KW-0238">DNA-binding</keyword>
<dbReference type="AlphaFoldDB" id="A0A9X3RPF4"/>
<keyword evidence="3" id="KW-0479">Metal-binding</keyword>
<evidence type="ECO:0000256" key="1">
    <source>
        <dbReference type="ARBA" id="ARBA00004496"/>
    </source>
</evidence>
<evidence type="ECO:0000256" key="3">
    <source>
        <dbReference type="ARBA" id="ARBA00022723"/>
    </source>
</evidence>
<name>A0A9X3RPF4_9CORY</name>
<dbReference type="Gene3D" id="3.40.50.300">
    <property type="entry name" value="P-loop containing nucleotide triphosphate hydrolases"/>
    <property type="match status" value="2"/>
</dbReference>
<evidence type="ECO:0000256" key="9">
    <source>
        <dbReference type="ARBA" id="ARBA00022833"/>
    </source>
</evidence>
<evidence type="ECO:0000256" key="11">
    <source>
        <dbReference type="ARBA" id="ARBA00022881"/>
    </source>
</evidence>
<evidence type="ECO:0000256" key="17">
    <source>
        <dbReference type="SAM" id="MobiDB-lite"/>
    </source>
</evidence>
<dbReference type="InterPro" id="IPR041552">
    <property type="entry name" value="UvrA_DNA-bd"/>
</dbReference>
<evidence type="ECO:0000256" key="16">
    <source>
        <dbReference type="ARBA" id="ARBA00042156"/>
    </source>
</evidence>
<dbReference type="RefSeq" id="WP_269954546.1">
    <property type="nucleotide sequence ID" value="NZ_JAKMUV010000001.1"/>
</dbReference>
<dbReference type="Gene3D" id="1.10.8.280">
    <property type="entry name" value="ABC transporter ATPase domain-like"/>
    <property type="match status" value="1"/>
</dbReference>
<dbReference type="GO" id="GO:0008270">
    <property type="term" value="F:zinc ion binding"/>
    <property type="evidence" value="ECO:0007669"/>
    <property type="project" value="UniProtKB-KW"/>
</dbReference>
<dbReference type="EMBL" id="JAKMUV010000001">
    <property type="protein sequence ID" value="MCZ9303994.1"/>
    <property type="molecule type" value="Genomic_DNA"/>
</dbReference>
<dbReference type="GO" id="GO:0005737">
    <property type="term" value="C:cytoplasm"/>
    <property type="evidence" value="ECO:0007669"/>
    <property type="project" value="UniProtKB-SubCell"/>
</dbReference>
<evidence type="ECO:0000256" key="4">
    <source>
        <dbReference type="ARBA" id="ARBA00022737"/>
    </source>
</evidence>
<dbReference type="GO" id="GO:0016887">
    <property type="term" value="F:ATP hydrolysis activity"/>
    <property type="evidence" value="ECO:0007669"/>
    <property type="project" value="InterPro"/>
</dbReference>
<keyword evidence="20" id="KW-1185">Reference proteome</keyword>
<organism evidence="19 20">
    <name type="scientific">Corynebacterium macclintockiae</name>
    <dbReference type="NCBI Taxonomy" id="2913501"/>
    <lineage>
        <taxon>Bacteria</taxon>
        <taxon>Bacillati</taxon>
        <taxon>Actinomycetota</taxon>
        <taxon>Actinomycetes</taxon>
        <taxon>Mycobacteriales</taxon>
        <taxon>Corynebacteriaceae</taxon>
        <taxon>Corynebacterium</taxon>
    </lineage>
</organism>
<keyword evidence="7" id="KW-0228">DNA excision</keyword>
<feature type="compositionally biased region" description="Polar residues" evidence="17">
    <location>
        <begin position="565"/>
        <end position="581"/>
    </location>
</feature>
<dbReference type="InterPro" id="IPR017871">
    <property type="entry name" value="ABC_transporter-like_CS"/>
</dbReference>
<evidence type="ECO:0000313" key="20">
    <source>
        <dbReference type="Proteomes" id="UP001146505"/>
    </source>
</evidence>